<keyword evidence="3" id="KW-1185">Reference proteome</keyword>
<dbReference type="AlphaFoldDB" id="A0A9D4G9L1"/>
<dbReference type="EMBL" id="JAIWYP010000006">
    <property type="protein sequence ID" value="KAH3813106.1"/>
    <property type="molecule type" value="Genomic_DNA"/>
</dbReference>
<feature type="region of interest" description="Disordered" evidence="1">
    <location>
        <begin position="44"/>
        <end position="119"/>
    </location>
</feature>
<organism evidence="2 3">
    <name type="scientific">Dreissena polymorpha</name>
    <name type="common">Zebra mussel</name>
    <name type="synonym">Mytilus polymorpha</name>
    <dbReference type="NCBI Taxonomy" id="45954"/>
    <lineage>
        <taxon>Eukaryota</taxon>
        <taxon>Metazoa</taxon>
        <taxon>Spiralia</taxon>
        <taxon>Lophotrochozoa</taxon>
        <taxon>Mollusca</taxon>
        <taxon>Bivalvia</taxon>
        <taxon>Autobranchia</taxon>
        <taxon>Heteroconchia</taxon>
        <taxon>Euheterodonta</taxon>
        <taxon>Imparidentia</taxon>
        <taxon>Neoheterodontei</taxon>
        <taxon>Myida</taxon>
        <taxon>Dreissenoidea</taxon>
        <taxon>Dreissenidae</taxon>
        <taxon>Dreissena</taxon>
    </lineage>
</organism>
<evidence type="ECO:0000313" key="2">
    <source>
        <dbReference type="EMBL" id="KAH3813106.1"/>
    </source>
</evidence>
<sequence>MERSRSTSFDVTEPAINLQATLHGIAQSMALIQSEIGQLKRSIRSDDSEMTGPNEAPDTLNAKRLCTDPGSSRDDDSEIENASVTGYFEGPEALDGEIADSKGRGGNWRADQPDIGVLL</sequence>
<accession>A0A9D4G9L1</accession>
<reference evidence="2" key="2">
    <citation type="submission" date="2020-11" db="EMBL/GenBank/DDBJ databases">
        <authorList>
            <person name="McCartney M.A."/>
            <person name="Auch B."/>
            <person name="Kono T."/>
            <person name="Mallez S."/>
            <person name="Becker A."/>
            <person name="Gohl D.M."/>
            <person name="Silverstein K.A.T."/>
            <person name="Koren S."/>
            <person name="Bechman K.B."/>
            <person name="Herman A."/>
            <person name="Abrahante J.E."/>
            <person name="Garbe J."/>
        </authorList>
    </citation>
    <scope>NUCLEOTIDE SEQUENCE</scope>
    <source>
        <strain evidence="2">Duluth1</strain>
        <tissue evidence="2">Whole animal</tissue>
    </source>
</reference>
<reference evidence="2" key="1">
    <citation type="journal article" date="2019" name="bioRxiv">
        <title>The Genome of the Zebra Mussel, Dreissena polymorpha: A Resource for Invasive Species Research.</title>
        <authorList>
            <person name="McCartney M.A."/>
            <person name="Auch B."/>
            <person name="Kono T."/>
            <person name="Mallez S."/>
            <person name="Zhang Y."/>
            <person name="Obille A."/>
            <person name="Becker A."/>
            <person name="Abrahante J.E."/>
            <person name="Garbe J."/>
            <person name="Badalamenti J.P."/>
            <person name="Herman A."/>
            <person name="Mangelson H."/>
            <person name="Liachko I."/>
            <person name="Sullivan S."/>
            <person name="Sone E.D."/>
            <person name="Koren S."/>
            <person name="Silverstein K.A.T."/>
            <person name="Beckman K.B."/>
            <person name="Gohl D.M."/>
        </authorList>
    </citation>
    <scope>NUCLEOTIDE SEQUENCE</scope>
    <source>
        <strain evidence="2">Duluth1</strain>
        <tissue evidence="2">Whole animal</tissue>
    </source>
</reference>
<name>A0A9D4G9L1_DREPO</name>
<evidence type="ECO:0000313" key="3">
    <source>
        <dbReference type="Proteomes" id="UP000828390"/>
    </source>
</evidence>
<proteinExistence type="predicted"/>
<comment type="caution">
    <text evidence="2">The sequence shown here is derived from an EMBL/GenBank/DDBJ whole genome shotgun (WGS) entry which is preliminary data.</text>
</comment>
<evidence type="ECO:0000256" key="1">
    <source>
        <dbReference type="SAM" id="MobiDB-lite"/>
    </source>
</evidence>
<dbReference type="Proteomes" id="UP000828390">
    <property type="component" value="Unassembled WGS sequence"/>
</dbReference>
<gene>
    <name evidence="2" type="ORF">DPMN_141556</name>
</gene>
<protein>
    <submittedName>
        <fullName evidence="2">Uncharacterized protein</fullName>
    </submittedName>
</protein>